<dbReference type="CDD" id="cd24032">
    <property type="entry name" value="ASKHA_NBD_TsaB"/>
    <property type="match status" value="1"/>
</dbReference>
<reference evidence="2 3" key="1">
    <citation type="submission" date="2018-12" db="EMBL/GenBank/DDBJ databases">
        <authorList>
            <person name="Toschakov S.V."/>
        </authorList>
    </citation>
    <scope>NUCLEOTIDE SEQUENCE [LARGE SCALE GENOMIC DNA]</scope>
    <source>
        <strain evidence="2 3">GM2012</strain>
    </source>
</reference>
<evidence type="ECO:0000259" key="1">
    <source>
        <dbReference type="Pfam" id="PF00814"/>
    </source>
</evidence>
<dbReference type="GO" id="GO:0002949">
    <property type="term" value="P:tRNA threonylcarbamoyladenosine modification"/>
    <property type="evidence" value="ECO:0007669"/>
    <property type="project" value="InterPro"/>
</dbReference>
<proteinExistence type="predicted"/>
<dbReference type="GO" id="GO:0016740">
    <property type="term" value="F:transferase activity"/>
    <property type="evidence" value="ECO:0007669"/>
    <property type="project" value="UniProtKB-KW"/>
</dbReference>
<comment type="caution">
    <text evidence="2">The sequence shown here is derived from an EMBL/GenBank/DDBJ whole genome shotgun (WGS) entry which is preliminary data.</text>
</comment>
<dbReference type="Proteomes" id="UP000280296">
    <property type="component" value="Unassembled WGS sequence"/>
</dbReference>
<evidence type="ECO:0000313" key="2">
    <source>
        <dbReference type="EMBL" id="RUL83087.1"/>
    </source>
</evidence>
<dbReference type="PANTHER" id="PTHR11735">
    <property type="entry name" value="TRNA N6-ADENOSINE THREONYLCARBAMOYLTRANSFERASE"/>
    <property type="match status" value="1"/>
</dbReference>
<keyword evidence="2" id="KW-0808">Transferase</keyword>
<dbReference type="OrthoDB" id="9784166at2"/>
<dbReference type="Gene3D" id="3.30.420.40">
    <property type="match status" value="1"/>
</dbReference>
<dbReference type="InterPro" id="IPR043129">
    <property type="entry name" value="ATPase_NBD"/>
</dbReference>
<feature type="domain" description="Gcp-like" evidence="1">
    <location>
        <begin position="34"/>
        <end position="124"/>
    </location>
</feature>
<dbReference type="GO" id="GO:0005829">
    <property type="term" value="C:cytosol"/>
    <property type="evidence" value="ECO:0007669"/>
    <property type="project" value="TreeGrafter"/>
</dbReference>
<dbReference type="Pfam" id="PF00814">
    <property type="entry name" value="TsaD"/>
    <property type="match status" value="1"/>
</dbReference>
<organism evidence="2 3">
    <name type="scientific">Tautonia sociabilis</name>
    <dbReference type="NCBI Taxonomy" id="2080755"/>
    <lineage>
        <taxon>Bacteria</taxon>
        <taxon>Pseudomonadati</taxon>
        <taxon>Planctomycetota</taxon>
        <taxon>Planctomycetia</taxon>
        <taxon>Isosphaerales</taxon>
        <taxon>Isosphaeraceae</taxon>
        <taxon>Tautonia</taxon>
    </lineage>
</organism>
<dbReference type="PANTHER" id="PTHR11735:SF11">
    <property type="entry name" value="TRNA THREONYLCARBAMOYLADENOSINE BIOSYNTHESIS PROTEIN TSAB"/>
    <property type="match status" value="1"/>
</dbReference>
<accession>A0A432MDS0</accession>
<name>A0A432MDS0_9BACT</name>
<dbReference type="NCBIfam" id="TIGR03725">
    <property type="entry name" value="T6A_YeaZ"/>
    <property type="match status" value="1"/>
</dbReference>
<dbReference type="InterPro" id="IPR000905">
    <property type="entry name" value="Gcp-like_dom"/>
</dbReference>
<gene>
    <name evidence="2" type="primary">tsaB</name>
    <name evidence="2" type="ORF">TsocGM_22875</name>
</gene>
<sequence>MILLALDTATLRPAVALAAGDGRWETAYPEPGPRHGRLLVPTIQGLLHRVGLRASDLEAVAVGLGPGSFTGLRVGVTAAKALAYAVGCPVVGLSSLEALARGAPASDRAVEVAVDAQRGDLFAASFSRGAPGAPLLREGPDRIVPASSWAAGLPEGARVVCPTPDRVSGLLPPWVRLDRDDRGGPDGIVLLAMAEEAVAEGRFADPWTLEPVYLRRSAAEEKADAPRG</sequence>
<dbReference type="InterPro" id="IPR022496">
    <property type="entry name" value="T6A_TsaB"/>
</dbReference>
<dbReference type="AlphaFoldDB" id="A0A432MDS0"/>
<reference evidence="2 3" key="2">
    <citation type="submission" date="2019-01" db="EMBL/GenBank/DDBJ databases">
        <title>Tautonia sociabilis, a novel thermotolerant planctomycete of Isosphaeraceae family, isolated from a 4000 m deep subterranean habitat.</title>
        <authorList>
            <person name="Kovaleva O.L."/>
            <person name="Elcheninov A.G."/>
            <person name="Van Heerden E."/>
            <person name="Toshchakov S.V."/>
            <person name="Novikov A."/>
            <person name="Bonch-Osmolovskaya E.A."/>
            <person name="Kublanov I.V."/>
        </authorList>
    </citation>
    <scope>NUCLEOTIDE SEQUENCE [LARGE SCALE GENOMIC DNA]</scope>
    <source>
        <strain evidence="2 3">GM2012</strain>
    </source>
</reference>
<evidence type="ECO:0000313" key="3">
    <source>
        <dbReference type="Proteomes" id="UP000280296"/>
    </source>
</evidence>
<dbReference type="SUPFAM" id="SSF53067">
    <property type="entry name" value="Actin-like ATPase domain"/>
    <property type="match status" value="1"/>
</dbReference>
<keyword evidence="3" id="KW-1185">Reference proteome</keyword>
<dbReference type="RefSeq" id="WP_126727780.1">
    <property type="nucleotide sequence ID" value="NZ_RYZH01000065.1"/>
</dbReference>
<dbReference type="EMBL" id="RYZH01000065">
    <property type="protein sequence ID" value="RUL83087.1"/>
    <property type="molecule type" value="Genomic_DNA"/>
</dbReference>
<protein>
    <submittedName>
        <fullName evidence="2">tRNA (Adenosine(37)-N6)-threonylcarbamoyltransferase complex dimerization subunit type 1 TsaB</fullName>
    </submittedName>
</protein>